<dbReference type="EMBL" id="JACJTQ010000065">
    <property type="protein sequence ID" value="MBD2694888.1"/>
    <property type="molecule type" value="Genomic_DNA"/>
</dbReference>
<name>A0ABR8JBE8_9NOST</name>
<protein>
    <recommendedName>
        <fullName evidence="3">TetR family transcriptional regulator</fullName>
    </recommendedName>
</protein>
<keyword evidence="2" id="KW-1185">Reference proteome</keyword>
<gene>
    <name evidence="1" type="ORF">H6G68_24665</name>
</gene>
<organism evidence="1 2">
    <name type="scientific">Anabaena catenula FACHB-362</name>
    <dbReference type="NCBI Taxonomy" id="2692877"/>
    <lineage>
        <taxon>Bacteria</taxon>
        <taxon>Bacillati</taxon>
        <taxon>Cyanobacteriota</taxon>
        <taxon>Cyanophyceae</taxon>
        <taxon>Nostocales</taxon>
        <taxon>Nostocaceae</taxon>
        <taxon>Anabaena</taxon>
    </lineage>
</organism>
<dbReference type="Gene3D" id="1.10.357.10">
    <property type="entry name" value="Tetracycline Repressor, domain 2"/>
    <property type="match status" value="1"/>
</dbReference>
<reference evidence="1 2" key="1">
    <citation type="journal article" date="2020" name="ISME J.">
        <title>Comparative genomics reveals insights into cyanobacterial evolution and habitat adaptation.</title>
        <authorList>
            <person name="Chen M.Y."/>
            <person name="Teng W.K."/>
            <person name="Zhao L."/>
            <person name="Hu C.X."/>
            <person name="Zhou Y.K."/>
            <person name="Han B.P."/>
            <person name="Song L.R."/>
            <person name="Shu W.S."/>
        </authorList>
    </citation>
    <scope>NUCLEOTIDE SEQUENCE [LARGE SCALE GENOMIC DNA]</scope>
    <source>
        <strain evidence="1 2">FACHB-362</strain>
    </source>
</reference>
<evidence type="ECO:0008006" key="3">
    <source>
        <dbReference type="Google" id="ProtNLM"/>
    </source>
</evidence>
<evidence type="ECO:0000313" key="1">
    <source>
        <dbReference type="EMBL" id="MBD2694888.1"/>
    </source>
</evidence>
<dbReference type="RefSeq" id="WP_190909009.1">
    <property type="nucleotide sequence ID" value="NZ_JACJTQ010000065.1"/>
</dbReference>
<evidence type="ECO:0000313" key="2">
    <source>
        <dbReference type="Proteomes" id="UP000660381"/>
    </source>
</evidence>
<dbReference type="Proteomes" id="UP000660381">
    <property type="component" value="Unassembled WGS sequence"/>
</dbReference>
<comment type="caution">
    <text evidence="1">The sequence shown here is derived from an EMBL/GenBank/DDBJ whole genome shotgun (WGS) entry which is preliminary data.</text>
</comment>
<proteinExistence type="predicted"/>
<sequence length="98" mass="11402">MTEVAKRLGHPKRILYRHFPELCRAISAQYVKYMKESRIQRIEQCCEEVKQAVRQFHAEGIYPSETAISRLLAKPGCFRDKEVRAALKTARKEIGLEP</sequence>
<accession>A0ABR8JBE8</accession>